<dbReference type="InterPro" id="IPR017937">
    <property type="entry name" value="Thioredoxin_CS"/>
</dbReference>
<protein>
    <recommendedName>
        <fullName evidence="2">Thioredoxin domain-containing protein</fullName>
    </recommendedName>
</protein>
<gene>
    <name evidence="3" type="ORF">METZ01_LOCUS80428</name>
</gene>
<name>A0A381UHY0_9ZZZZ</name>
<dbReference type="Gene3D" id="3.40.30.10">
    <property type="entry name" value="Glutaredoxin"/>
    <property type="match status" value="1"/>
</dbReference>
<sequence length="123" mass="14556">MISKVIEITTIEELENINQIYLDKLFIIDFSASWCPPCQMIKPIFAELSNQYTNCVFLKVDIDKSSELKDFFRPKLLPTFFLMKNGNIFYKWTGANQDTLKQNIIKYMNYNIDLIDQFSMPYV</sequence>
<evidence type="ECO:0000256" key="1">
    <source>
        <dbReference type="ARBA" id="ARBA00023157"/>
    </source>
</evidence>
<dbReference type="PANTHER" id="PTHR46115">
    <property type="entry name" value="THIOREDOXIN-LIKE PROTEIN 1"/>
    <property type="match status" value="1"/>
</dbReference>
<dbReference type="AlphaFoldDB" id="A0A381UHY0"/>
<dbReference type="InterPro" id="IPR036249">
    <property type="entry name" value="Thioredoxin-like_sf"/>
</dbReference>
<dbReference type="CDD" id="cd02947">
    <property type="entry name" value="TRX_family"/>
    <property type="match status" value="1"/>
</dbReference>
<dbReference type="InterPro" id="IPR013766">
    <property type="entry name" value="Thioredoxin_domain"/>
</dbReference>
<dbReference type="SUPFAM" id="SSF52833">
    <property type="entry name" value="Thioredoxin-like"/>
    <property type="match status" value="1"/>
</dbReference>
<dbReference type="PROSITE" id="PS51352">
    <property type="entry name" value="THIOREDOXIN_2"/>
    <property type="match status" value="1"/>
</dbReference>
<keyword evidence="1" id="KW-1015">Disulfide bond</keyword>
<reference evidence="3" key="1">
    <citation type="submission" date="2018-05" db="EMBL/GenBank/DDBJ databases">
        <authorList>
            <person name="Lanie J.A."/>
            <person name="Ng W.-L."/>
            <person name="Kazmierczak K.M."/>
            <person name="Andrzejewski T.M."/>
            <person name="Davidsen T.M."/>
            <person name="Wayne K.J."/>
            <person name="Tettelin H."/>
            <person name="Glass J.I."/>
            <person name="Rusch D."/>
            <person name="Podicherti R."/>
            <person name="Tsui H.-C.T."/>
            <person name="Winkler M.E."/>
        </authorList>
    </citation>
    <scope>NUCLEOTIDE SEQUENCE</scope>
</reference>
<dbReference type="PROSITE" id="PS00194">
    <property type="entry name" value="THIOREDOXIN_1"/>
    <property type="match status" value="1"/>
</dbReference>
<proteinExistence type="predicted"/>
<feature type="domain" description="Thioredoxin" evidence="2">
    <location>
        <begin position="1"/>
        <end position="110"/>
    </location>
</feature>
<organism evidence="3">
    <name type="scientific">marine metagenome</name>
    <dbReference type="NCBI Taxonomy" id="408172"/>
    <lineage>
        <taxon>unclassified sequences</taxon>
        <taxon>metagenomes</taxon>
        <taxon>ecological metagenomes</taxon>
    </lineage>
</organism>
<evidence type="ECO:0000313" key="3">
    <source>
        <dbReference type="EMBL" id="SVA27574.1"/>
    </source>
</evidence>
<accession>A0A381UHY0</accession>
<dbReference type="EMBL" id="UINC01006445">
    <property type="protein sequence ID" value="SVA27574.1"/>
    <property type="molecule type" value="Genomic_DNA"/>
</dbReference>
<evidence type="ECO:0000259" key="2">
    <source>
        <dbReference type="PROSITE" id="PS51352"/>
    </source>
</evidence>
<dbReference type="Pfam" id="PF00085">
    <property type="entry name" value="Thioredoxin"/>
    <property type="match status" value="1"/>
</dbReference>